<evidence type="ECO:0000313" key="2">
    <source>
        <dbReference type="Proteomes" id="UP000887572"/>
    </source>
</evidence>
<dbReference type="WBParaSite" id="Gr19_v10_g9404.t1">
    <property type="protein sequence ID" value="Gr19_v10_g9404.t1"/>
    <property type="gene ID" value="Gr19_v10_g9404"/>
</dbReference>
<name>A0A914IBV5_GLORO</name>
<feature type="signal peptide" evidence="1">
    <location>
        <begin position="1"/>
        <end position="20"/>
    </location>
</feature>
<feature type="chain" id="PRO_5037019988" evidence="1">
    <location>
        <begin position="21"/>
        <end position="213"/>
    </location>
</feature>
<organism evidence="2 3">
    <name type="scientific">Globodera rostochiensis</name>
    <name type="common">Golden nematode worm</name>
    <name type="synonym">Heterodera rostochiensis</name>
    <dbReference type="NCBI Taxonomy" id="31243"/>
    <lineage>
        <taxon>Eukaryota</taxon>
        <taxon>Metazoa</taxon>
        <taxon>Ecdysozoa</taxon>
        <taxon>Nematoda</taxon>
        <taxon>Chromadorea</taxon>
        <taxon>Rhabditida</taxon>
        <taxon>Tylenchina</taxon>
        <taxon>Tylenchomorpha</taxon>
        <taxon>Tylenchoidea</taxon>
        <taxon>Heteroderidae</taxon>
        <taxon>Heteroderinae</taxon>
        <taxon>Globodera</taxon>
    </lineage>
</organism>
<accession>A0A914IBV5</accession>
<evidence type="ECO:0000256" key="1">
    <source>
        <dbReference type="SAM" id="SignalP"/>
    </source>
</evidence>
<sequence length="213" mass="22692">MNFIVLFIGTLMLLFNSSVALRCLRNTIGVLPGSDSRLDLSGKECPYVSKYDSCDPNNPGNNFCYAANCYKNGNAKEWITHYECTTSLSPTQCGQNLEKRLQRIFGGPMKCSACSQGGFKIDMANKKFALCNGTDSCTVQPAVAVEVAPKETTTPPARLPSTTPPARLSSTTTFDIIPLPPDAGTTGVHNIALPAIVIGSLASVLCCVFGPCI</sequence>
<dbReference type="AlphaFoldDB" id="A0A914IBV5"/>
<keyword evidence="2" id="KW-1185">Reference proteome</keyword>
<reference evidence="3" key="1">
    <citation type="submission" date="2022-11" db="UniProtKB">
        <authorList>
            <consortium name="WormBaseParasite"/>
        </authorList>
    </citation>
    <scope>IDENTIFICATION</scope>
</reference>
<dbReference type="Proteomes" id="UP000887572">
    <property type="component" value="Unplaced"/>
</dbReference>
<proteinExistence type="predicted"/>
<protein>
    <submittedName>
        <fullName evidence="3">Secreted protein</fullName>
    </submittedName>
</protein>
<evidence type="ECO:0000313" key="3">
    <source>
        <dbReference type="WBParaSite" id="Gr19_v10_g9404.t1"/>
    </source>
</evidence>
<keyword evidence="1" id="KW-0732">Signal</keyword>